<dbReference type="RefSeq" id="WP_142619942.1">
    <property type="nucleotide sequence ID" value="NZ_VIRM01000019.1"/>
</dbReference>
<dbReference type="Proteomes" id="UP000316541">
    <property type="component" value="Unassembled WGS sequence"/>
</dbReference>
<accession>A0A544YTM6</accession>
<evidence type="ECO:0000259" key="1">
    <source>
        <dbReference type="PROSITE" id="PS51729"/>
    </source>
</evidence>
<dbReference type="SUPFAM" id="SSF55729">
    <property type="entry name" value="Acyl-CoA N-acyltransferases (Nat)"/>
    <property type="match status" value="1"/>
</dbReference>
<comment type="caution">
    <text evidence="2">The sequence shown here is derived from an EMBL/GenBank/DDBJ whole genome shotgun (WGS) entry which is preliminary data.</text>
</comment>
<evidence type="ECO:0000313" key="2">
    <source>
        <dbReference type="EMBL" id="TQS20087.1"/>
    </source>
</evidence>
<dbReference type="InterPro" id="IPR031165">
    <property type="entry name" value="GNAT_YJDJ"/>
</dbReference>
<name>A0A544YTM6_9ACTN</name>
<dbReference type="Pfam" id="PF14542">
    <property type="entry name" value="Acetyltransf_CG"/>
    <property type="match status" value="1"/>
</dbReference>
<dbReference type="PANTHER" id="PTHR31435">
    <property type="entry name" value="PROTEIN NATD1"/>
    <property type="match status" value="1"/>
</dbReference>
<proteinExistence type="predicted"/>
<sequence>MSTDVTVVDNPAASRYEIIVDGVVAGFAQYRLRDGAMVLPHTEVRDEFEGRGLGGRLVGGALDGARAAGLRVVPLCSFVAWYIQRHPEYRDLVDDDYRDLVDTPG</sequence>
<protein>
    <submittedName>
        <fullName evidence="2">N-acetyltransferase</fullName>
    </submittedName>
</protein>
<dbReference type="InterPro" id="IPR045057">
    <property type="entry name" value="Gcn5-rel_NAT"/>
</dbReference>
<feature type="domain" description="N-acetyltransferase" evidence="1">
    <location>
        <begin position="8"/>
        <end position="94"/>
    </location>
</feature>
<dbReference type="InterPro" id="IPR016181">
    <property type="entry name" value="Acyl_CoA_acyltransferase"/>
</dbReference>
<organism evidence="2 3">
    <name type="scientific">Microbispora hainanensis</name>
    <dbReference type="NCBI Taxonomy" id="568844"/>
    <lineage>
        <taxon>Bacteria</taxon>
        <taxon>Bacillati</taxon>
        <taxon>Actinomycetota</taxon>
        <taxon>Actinomycetes</taxon>
        <taxon>Streptosporangiales</taxon>
        <taxon>Streptosporangiaceae</taxon>
        <taxon>Microbispora</taxon>
    </lineage>
</organism>
<dbReference type="AlphaFoldDB" id="A0A544YTM6"/>
<dbReference type="PANTHER" id="PTHR31435:SF10">
    <property type="entry name" value="BSR4717 PROTEIN"/>
    <property type="match status" value="1"/>
</dbReference>
<dbReference type="PROSITE" id="PS51729">
    <property type="entry name" value="GNAT_YJDJ"/>
    <property type="match status" value="1"/>
</dbReference>
<dbReference type="Gene3D" id="3.40.630.30">
    <property type="match status" value="1"/>
</dbReference>
<dbReference type="EMBL" id="VIRM01000019">
    <property type="protein sequence ID" value="TQS20087.1"/>
    <property type="molecule type" value="Genomic_DNA"/>
</dbReference>
<dbReference type="GO" id="GO:0016740">
    <property type="term" value="F:transferase activity"/>
    <property type="evidence" value="ECO:0007669"/>
    <property type="project" value="UniProtKB-KW"/>
</dbReference>
<evidence type="ECO:0000313" key="3">
    <source>
        <dbReference type="Proteomes" id="UP000316541"/>
    </source>
</evidence>
<reference evidence="2 3" key="1">
    <citation type="submission" date="2019-07" db="EMBL/GenBank/DDBJ databases">
        <title>Microbispora hainanensis DSM 45428.</title>
        <authorList>
            <person name="Thawai C."/>
        </authorList>
    </citation>
    <scope>NUCLEOTIDE SEQUENCE [LARGE SCALE GENOMIC DNA]</scope>
    <source>
        <strain evidence="2 3">DSM 45428</strain>
    </source>
</reference>
<keyword evidence="2" id="KW-0808">Transferase</keyword>
<gene>
    <name evidence="2" type="ORF">FLX08_17565</name>
</gene>